<organism evidence="2 3">
    <name type="scientific">Candidatus Yanofskybacteria bacterium RIFCSPLOWO2_01_FULL_49_17</name>
    <dbReference type="NCBI Taxonomy" id="1802700"/>
    <lineage>
        <taxon>Bacteria</taxon>
        <taxon>Candidatus Yanofskyibacteriota</taxon>
    </lineage>
</organism>
<dbReference type="PRINTS" id="PR00379">
    <property type="entry name" value="INTEIN"/>
</dbReference>
<dbReference type="AlphaFoldDB" id="A0A1F8GRD3"/>
<evidence type="ECO:0000313" key="3">
    <source>
        <dbReference type="Proteomes" id="UP000178444"/>
    </source>
</evidence>
<dbReference type="InterPro" id="IPR006142">
    <property type="entry name" value="INTEIN"/>
</dbReference>
<dbReference type="InterPro" id="IPR027434">
    <property type="entry name" value="Homing_endonucl"/>
</dbReference>
<dbReference type="InterPro" id="IPR004860">
    <property type="entry name" value="LAGLIDADG_dom"/>
</dbReference>
<evidence type="ECO:0000259" key="1">
    <source>
        <dbReference type="PROSITE" id="PS50819"/>
    </source>
</evidence>
<dbReference type="GO" id="GO:0004519">
    <property type="term" value="F:endonuclease activity"/>
    <property type="evidence" value="ECO:0007669"/>
    <property type="project" value="InterPro"/>
</dbReference>
<protein>
    <recommendedName>
        <fullName evidence="1">DOD-type homing endonuclease domain-containing protein</fullName>
    </recommendedName>
</protein>
<accession>A0A1F8GRD3</accession>
<dbReference type="EMBL" id="MGKO01000006">
    <property type="protein sequence ID" value="OGN27861.1"/>
    <property type="molecule type" value="Genomic_DNA"/>
</dbReference>
<dbReference type="Pfam" id="PF14528">
    <property type="entry name" value="LAGLIDADG_3"/>
    <property type="match status" value="1"/>
</dbReference>
<dbReference type="Proteomes" id="UP000178444">
    <property type="component" value="Unassembled WGS sequence"/>
</dbReference>
<sequence length="233" mass="27324">MPSNWIKGFTKHTHPSVLKISETMKHKKLDNFYHWREEAKKKGLIKSHYPSFNKDGDFAELLGVVYGDGNIEKFPNTERLVIAANSNNTGFISRYADIVQKIFNKKPTLIRSRVANSLRISIYENHISKRLGIPTGNKKDIIIVVPIWIKKERYLLKRFLRGLYEAEGSFCVHKPTSTYKFLFKNTNRYLLDAVQNGLIMLGFHPHRSTNQIQISRKREVYDCMELLEFRKYK</sequence>
<evidence type="ECO:0000313" key="2">
    <source>
        <dbReference type="EMBL" id="OGN27861.1"/>
    </source>
</evidence>
<dbReference type="SUPFAM" id="SSF55608">
    <property type="entry name" value="Homing endonucleases"/>
    <property type="match status" value="1"/>
</dbReference>
<dbReference type="Gene3D" id="3.10.28.10">
    <property type="entry name" value="Homing endonucleases"/>
    <property type="match status" value="1"/>
</dbReference>
<comment type="caution">
    <text evidence="2">The sequence shown here is derived from an EMBL/GenBank/DDBJ whole genome shotgun (WGS) entry which is preliminary data.</text>
</comment>
<reference evidence="2 3" key="1">
    <citation type="journal article" date="2016" name="Nat. Commun.">
        <title>Thousands of microbial genomes shed light on interconnected biogeochemical processes in an aquifer system.</title>
        <authorList>
            <person name="Anantharaman K."/>
            <person name="Brown C.T."/>
            <person name="Hug L.A."/>
            <person name="Sharon I."/>
            <person name="Castelle C.J."/>
            <person name="Probst A.J."/>
            <person name="Thomas B.C."/>
            <person name="Singh A."/>
            <person name="Wilkins M.J."/>
            <person name="Karaoz U."/>
            <person name="Brodie E.L."/>
            <person name="Williams K.H."/>
            <person name="Hubbard S.S."/>
            <person name="Banfield J.F."/>
        </authorList>
    </citation>
    <scope>NUCLEOTIDE SEQUENCE [LARGE SCALE GENOMIC DNA]</scope>
</reference>
<feature type="domain" description="DOD-type homing endonuclease" evidence="1">
    <location>
        <begin position="61"/>
        <end position="203"/>
    </location>
</feature>
<name>A0A1F8GRD3_9BACT</name>
<dbReference type="GO" id="GO:0016539">
    <property type="term" value="P:intein-mediated protein splicing"/>
    <property type="evidence" value="ECO:0007669"/>
    <property type="project" value="InterPro"/>
</dbReference>
<dbReference type="InterPro" id="IPR004042">
    <property type="entry name" value="Intein_endonuc_central"/>
</dbReference>
<proteinExistence type="predicted"/>
<dbReference type="PROSITE" id="PS50819">
    <property type="entry name" value="INTEIN_ENDONUCLEASE"/>
    <property type="match status" value="1"/>
</dbReference>
<gene>
    <name evidence="2" type="ORF">A2941_00750</name>
</gene>